<keyword evidence="7" id="KW-1278">Translocase</keyword>
<gene>
    <name evidence="10" type="ORF">NDI38_20885</name>
</gene>
<reference evidence="10 11" key="1">
    <citation type="submission" date="2022-04" db="EMBL/GenBank/DDBJ databases">
        <title>Positive selection, recombination, and allopatry shape intraspecific diversity of widespread and dominant cyanobacteria.</title>
        <authorList>
            <person name="Wei J."/>
            <person name="Shu W."/>
            <person name="Hu C."/>
        </authorList>
    </citation>
    <scope>NUCLEOTIDE SEQUENCE [LARGE SCALE GENOMIC DNA]</scope>
    <source>
        <strain evidence="10 11">AS-A4</strain>
    </source>
</reference>
<sequence length="517" mass="55697">MTIDTQTSGSNASIATPVLEMRGITKRFNGVPALQNVNLTIYPGEVHALMGENGAGKSTLMKILAGAYVADEGEIRINGEPVDIADPGRARRAGITLIYQELNVAPNLTVTENIFMGSELRRGQFLDRAQMEKQATNVLATLGADFAPNDVVSSLSIAEQQQLEIARALKDQSRILVMDEPTAALSDRETEHLFEVIRKLRSDGIAIIYISHRMEEVYALADRISVLRDGEYIGSLTRDEISADRLVQMMVGRAVGDFYEHQRQTNVGAPVLEVRNISDGRKVKPANLTLHAGEIVGLSGLVGAGRTELSRLIFGADPKVSGEVILNGKRLEINSPGDAIDAGIGYVPEDRKDQGLFLEMSAGKNIALNSLQQDSRAGMINFGTIGKIASDAVESFNIRLANLEIRAMDLSGGNQQKLLLARWLAIKPRVILLDEPTRGVDIGAKSEIYRIISDLSAQGVAILMVSSELAEIVGMSDRVLVMREGELVGELGGTTGTAITQENIMAYATGASEVTAS</sequence>
<evidence type="ECO:0000256" key="8">
    <source>
        <dbReference type="ARBA" id="ARBA00023136"/>
    </source>
</evidence>
<evidence type="ECO:0000256" key="2">
    <source>
        <dbReference type="ARBA" id="ARBA00022475"/>
    </source>
</evidence>
<keyword evidence="3" id="KW-0762">Sugar transport</keyword>
<dbReference type="PROSITE" id="PS00211">
    <property type="entry name" value="ABC_TRANSPORTER_1"/>
    <property type="match status" value="1"/>
</dbReference>
<keyword evidence="6 10" id="KW-0067">ATP-binding</keyword>
<dbReference type="InterPro" id="IPR027417">
    <property type="entry name" value="P-loop_NTPase"/>
</dbReference>
<keyword evidence="1" id="KW-0813">Transport</keyword>
<evidence type="ECO:0000256" key="7">
    <source>
        <dbReference type="ARBA" id="ARBA00022967"/>
    </source>
</evidence>
<evidence type="ECO:0000259" key="9">
    <source>
        <dbReference type="PROSITE" id="PS50893"/>
    </source>
</evidence>
<dbReference type="CDD" id="cd03215">
    <property type="entry name" value="ABC_Carb_Monos_II"/>
    <property type="match status" value="1"/>
</dbReference>
<evidence type="ECO:0000313" key="11">
    <source>
        <dbReference type="Proteomes" id="UP001476950"/>
    </source>
</evidence>
<keyword evidence="5" id="KW-0547">Nucleotide-binding</keyword>
<evidence type="ECO:0000256" key="3">
    <source>
        <dbReference type="ARBA" id="ARBA00022597"/>
    </source>
</evidence>
<evidence type="ECO:0000256" key="4">
    <source>
        <dbReference type="ARBA" id="ARBA00022737"/>
    </source>
</evidence>
<evidence type="ECO:0000256" key="6">
    <source>
        <dbReference type="ARBA" id="ARBA00022840"/>
    </source>
</evidence>
<comment type="caution">
    <text evidence="10">The sequence shown here is derived from an EMBL/GenBank/DDBJ whole genome shotgun (WGS) entry which is preliminary data.</text>
</comment>
<dbReference type="Proteomes" id="UP001476950">
    <property type="component" value="Unassembled WGS sequence"/>
</dbReference>
<keyword evidence="8" id="KW-0472">Membrane</keyword>
<keyword evidence="4" id="KW-0677">Repeat</keyword>
<keyword evidence="2" id="KW-1003">Cell membrane</keyword>
<dbReference type="PROSITE" id="PS50893">
    <property type="entry name" value="ABC_TRANSPORTER_2"/>
    <property type="match status" value="2"/>
</dbReference>
<organism evidence="10 11">
    <name type="scientific">Stenomitos frigidus AS-A4</name>
    <dbReference type="NCBI Taxonomy" id="2933935"/>
    <lineage>
        <taxon>Bacteria</taxon>
        <taxon>Bacillati</taxon>
        <taxon>Cyanobacteriota</taxon>
        <taxon>Cyanophyceae</taxon>
        <taxon>Leptolyngbyales</taxon>
        <taxon>Leptolyngbyaceae</taxon>
        <taxon>Stenomitos</taxon>
    </lineage>
</organism>
<dbReference type="PANTHER" id="PTHR43790:SF3">
    <property type="entry name" value="D-ALLOSE IMPORT ATP-BINDING PROTEIN ALSA-RELATED"/>
    <property type="match status" value="1"/>
</dbReference>
<dbReference type="SUPFAM" id="SSF52540">
    <property type="entry name" value="P-loop containing nucleoside triphosphate hydrolases"/>
    <property type="match status" value="2"/>
</dbReference>
<dbReference type="PANTHER" id="PTHR43790">
    <property type="entry name" value="CARBOHYDRATE TRANSPORT ATP-BINDING PROTEIN MG119-RELATED"/>
    <property type="match status" value="1"/>
</dbReference>
<evidence type="ECO:0000313" key="10">
    <source>
        <dbReference type="EMBL" id="MEP1060892.1"/>
    </source>
</evidence>
<dbReference type="SMART" id="SM00382">
    <property type="entry name" value="AAA"/>
    <property type="match status" value="2"/>
</dbReference>
<evidence type="ECO:0000256" key="1">
    <source>
        <dbReference type="ARBA" id="ARBA00022448"/>
    </source>
</evidence>
<feature type="domain" description="ABC transporter" evidence="9">
    <location>
        <begin position="19"/>
        <end position="254"/>
    </location>
</feature>
<dbReference type="CDD" id="cd03216">
    <property type="entry name" value="ABC_Carb_Monos_I"/>
    <property type="match status" value="1"/>
</dbReference>
<dbReference type="GO" id="GO:0005524">
    <property type="term" value="F:ATP binding"/>
    <property type="evidence" value="ECO:0007669"/>
    <property type="project" value="UniProtKB-KW"/>
</dbReference>
<dbReference type="RefSeq" id="WP_190452928.1">
    <property type="nucleotide sequence ID" value="NZ_JAMPLM010000023.1"/>
</dbReference>
<dbReference type="InterPro" id="IPR003593">
    <property type="entry name" value="AAA+_ATPase"/>
</dbReference>
<dbReference type="InterPro" id="IPR017871">
    <property type="entry name" value="ABC_transporter-like_CS"/>
</dbReference>
<dbReference type="Pfam" id="PF00005">
    <property type="entry name" value="ABC_tran"/>
    <property type="match status" value="2"/>
</dbReference>
<dbReference type="InterPro" id="IPR003439">
    <property type="entry name" value="ABC_transporter-like_ATP-bd"/>
</dbReference>
<dbReference type="Gene3D" id="3.40.50.300">
    <property type="entry name" value="P-loop containing nucleotide triphosphate hydrolases"/>
    <property type="match status" value="2"/>
</dbReference>
<accession>A0ABV0KNS2</accession>
<dbReference type="InterPro" id="IPR050107">
    <property type="entry name" value="ABC_carbohydrate_import_ATPase"/>
</dbReference>
<evidence type="ECO:0000256" key="5">
    <source>
        <dbReference type="ARBA" id="ARBA00022741"/>
    </source>
</evidence>
<dbReference type="EMBL" id="JAMPLM010000023">
    <property type="protein sequence ID" value="MEP1060892.1"/>
    <property type="molecule type" value="Genomic_DNA"/>
</dbReference>
<proteinExistence type="predicted"/>
<name>A0ABV0KNS2_9CYAN</name>
<feature type="domain" description="ABC transporter" evidence="9">
    <location>
        <begin position="262"/>
        <end position="509"/>
    </location>
</feature>
<keyword evidence="11" id="KW-1185">Reference proteome</keyword>
<protein>
    <submittedName>
        <fullName evidence="10">Sugar ABC transporter ATP-binding protein</fullName>
    </submittedName>
</protein>